<sequence length="85" mass="9662">MPQSDFIRAQLICLSTSCAFCSLIETPPKTDPGVLRTFSPKIRLHCHPPPCRRWEFSSLNAGFSSFLFICKIEHEPTIVSPRWLA</sequence>
<reference evidence="1 2" key="1">
    <citation type="journal article" date="2017" name="Mol. Ecol.">
        <title>Comparative and population genomic landscape of Phellinus noxius: A hypervariable fungus causing root rot in trees.</title>
        <authorList>
            <person name="Chung C.L."/>
            <person name="Lee T.J."/>
            <person name="Akiba M."/>
            <person name="Lee H.H."/>
            <person name="Kuo T.H."/>
            <person name="Liu D."/>
            <person name="Ke H.M."/>
            <person name="Yokoi T."/>
            <person name="Roa M.B."/>
            <person name="Lu M.J."/>
            <person name="Chang Y.Y."/>
            <person name="Ann P.J."/>
            <person name="Tsai J.N."/>
            <person name="Chen C.Y."/>
            <person name="Tzean S.S."/>
            <person name="Ota Y."/>
            <person name="Hattori T."/>
            <person name="Sahashi N."/>
            <person name="Liou R.F."/>
            <person name="Kikuchi T."/>
            <person name="Tsai I.J."/>
        </authorList>
    </citation>
    <scope>NUCLEOTIDE SEQUENCE [LARGE SCALE GENOMIC DNA]</scope>
    <source>
        <strain evidence="1 2">FFPRI411160</strain>
    </source>
</reference>
<protein>
    <submittedName>
        <fullName evidence="1">Uncharacterized protein</fullName>
    </submittedName>
</protein>
<evidence type="ECO:0000313" key="1">
    <source>
        <dbReference type="EMBL" id="PAV21297.1"/>
    </source>
</evidence>
<dbReference type="InParanoid" id="A0A286UNW8"/>
<dbReference type="EMBL" id="NBII01000003">
    <property type="protein sequence ID" value="PAV21297.1"/>
    <property type="molecule type" value="Genomic_DNA"/>
</dbReference>
<keyword evidence="2" id="KW-1185">Reference proteome</keyword>
<accession>A0A286UNW8</accession>
<dbReference type="AlphaFoldDB" id="A0A286UNW8"/>
<gene>
    <name evidence="1" type="ORF">PNOK_0392400</name>
</gene>
<dbReference type="Proteomes" id="UP000217199">
    <property type="component" value="Unassembled WGS sequence"/>
</dbReference>
<organism evidence="1 2">
    <name type="scientific">Pyrrhoderma noxium</name>
    <dbReference type="NCBI Taxonomy" id="2282107"/>
    <lineage>
        <taxon>Eukaryota</taxon>
        <taxon>Fungi</taxon>
        <taxon>Dikarya</taxon>
        <taxon>Basidiomycota</taxon>
        <taxon>Agaricomycotina</taxon>
        <taxon>Agaricomycetes</taxon>
        <taxon>Hymenochaetales</taxon>
        <taxon>Hymenochaetaceae</taxon>
        <taxon>Pyrrhoderma</taxon>
    </lineage>
</organism>
<proteinExistence type="predicted"/>
<evidence type="ECO:0000313" key="2">
    <source>
        <dbReference type="Proteomes" id="UP000217199"/>
    </source>
</evidence>
<name>A0A286UNW8_9AGAM</name>
<comment type="caution">
    <text evidence="1">The sequence shown here is derived from an EMBL/GenBank/DDBJ whole genome shotgun (WGS) entry which is preliminary data.</text>
</comment>